<comment type="similarity">
    <text evidence="1 6">Belongs to the thioredoxin family.</text>
</comment>
<evidence type="ECO:0000313" key="10">
    <source>
        <dbReference type="Proteomes" id="UP000190037"/>
    </source>
</evidence>
<evidence type="ECO:0000256" key="2">
    <source>
        <dbReference type="ARBA" id="ARBA00022448"/>
    </source>
</evidence>
<dbReference type="EMBL" id="MWQN01000001">
    <property type="protein sequence ID" value="OPC81687.1"/>
    <property type="molecule type" value="Genomic_DNA"/>
</dbReference>
<dbReference type="GO" id="GO:0005829">
    <property type="term" value="C:cytosol"/>
    <property type="evidence" value="ECO:0007669"/>
    <property type="project" value="TreeGrafter"/>
</dbReference>
<protein>
    <recommendedName>
        <fullName evidence="6">Thioredoxin</fullName>
    </recommendedName>
</protein>
<dbReference type="PIRSF" id="PIRSF000077">
    <property type="entry name" value="Thioredoxin"/>
    <property type="match status" value="1"/>
</dbReference>
<dbReference type="Proteomes" id="UP000190037">
    <property type="component" value="Unassembled WGS sequence"/>
</dbReference>
<dbReference type="CDD" id="cd02947">
    <property type="entry name" value="TRX_family"/>
    <property type="match status" value="1"/>
</dbReference>
<proteinExistence type="inferred from homology"/>
<accession>A0A1T3NXW8</accession>
<dbReference type="Pfam" id="PF00085">
    <property type="entry name" value="Thioredoxin"/>
    <property type="match status" value="1"/>
</dbReference>
<dbReference type="PANTHER" id="PTHR45663:SF11">
    <property type="entry name" value="GEO12009P1"/>
    <property type="match status" value="1"/>
</dbReference>
<evidence type="ECO:0000256" key="3">
    <source>
        <dbReference type="ARBA" id="ARBA00022982"/>
    </source>
</evidence>
<feature type="disulfide bond" description="Redox-active" evidence="7">
    <location>
        <begin position="33"/>
        <end position="36"/>
    </location>
</feature>
<evidence type="ECO:0000256" key="1">
    <source>
        <dbReference type="ARBA" id="ARBA00008987"/>
    </source>
</evidence>
<gene>
    <name evidence="9" type="ORF">B4N89_12680</name>
</gene>
<dbReference type="PANTHER" id="PTHR45663">
    <property type="entry name" value="GEO12009P1"/>
    <property type="match status" value="1"/>
</dbReference>
<dbReference type="SUPFAM" id="SSF52833">
    <property type="entry name" value="Thioredoxin-like"/>
    <property type="match status" value="1"/>
</dbReference>
<organism evidence="9 10">
    <name type="scientific">Embleya scabrispora</name>
    <dbReference type="NCBI Taxonomy" id="159449"/>
    <lineage>
        <taxon>Bacteria</taxon>
        <taxon>Bacillati</taxon>
        <taxon>Actinomycetota</taxon>
        <taxon>Actinomycetes</taxon>
        <taxon>Kitasatosporales</taxon>
        <taxon>Streptomycetaceae</taxon>
        <taxon>Embleya</taxon>
    </lineage>
</organism>
<dbReference type="RefSeq" id="WP_078975964.1">
    <property type="nucleotide sequence ID" value="NZ_MWQN01000001.1"/>
</dbReference>
<dbReference type="PRINTS" id="PR00421">
    <property type="entry name" value="THIOREDOXIN"/>
</dbReference>
<evidence type="ECO:0000256" key="7">
    <source>
        <dbReference type="PIRSR" id="PIRSR000077-4"/>
    </source>
</evidence>
<keyword evidence="10" id="KW-1185">Reference proteome</keyword>
<keyword evidence="2" id="KW-0813">Transport</keyword>
<dbReference type="InterPro" id="IPR005746">
    <property type="entry name" value="Thioredoxin"/>
</dbReference>
<evidence type="ECO:0000259" key="8">
    <source>
        <dbReference type="PROSITE" id="PS51352"/>
    </source>
</evidence>
<reference evidence="9 10" key="1">
    <citation type="submission" date="2017-03" db="EMBL/GenBank/DDBJ databases">
        <title>Draft genome sequence of Streptomyces scabrisporus NF3, endophyte isolated from Amphipterygium adstringens.</title>
        <authorList>
            <person name="Vazquez M."/>
            <person name="Ceapa C.D."/>
            <person name="Rodriguez Luna D."/>
            <person name="Sanchez Esquivel S."/>
        </authorList>
    </citation>
    <scope>NUCLEOTIDE SEQUENCE [LARGE SCALE GENOMIC DNA]</scope>
    <source>
        <strain evidence="9 10">NF3</strain>
    </source>
</reference>
<dbReference type="FunFam" id="3.40.30.10:FF:000001">
    <property type="entry name" value="Thioredoxin"/>
    <property type="match status" value="1"/>
</dbReference>
<evidence type="ECO:0000256" key="6">
    <source>
        <dbReference type="PIRNR" id="PIRNR000077"/>
    </source>
</evidence>
<sequence length="115" mass="12753">MSAHVPDVRDADFDAAVLRADRPTLVEFTADWCPPCRQMVPVLEQIAIERPDLGVVKLDVDRNPATAARYGVLSMPTFLLFRDGEPVKQFVGARPKRWILAELADVIDAGPARAR</sequence>
<keyword evidence="3" id="KW-0249">Electron transport</keyword>
<evidence type="ECO:0000256" key="5">
    <source>
        <dbReference type="ARBA" id="ARBA00023284"/>
    </source>
</evidence>
<dbReference type="Gene3D" id="3.40.30.10">
    <property type="entry name" value="Glutaredoxin"/>
    <property type="match status" value="1"/>
</dbReference>
<evidence type="ECO:0000313" key="9">
    <source>
        <dbReference type="EMBL" id="OPC81687.1"/>
    </source>
</evidence>
<dbReference type="PROSITE" id="PS51352">
    <property type="entry name" value="THIOREDOXIN_2"/>
    <property type="match status" value="1"/>
</dbReference>
<keyword evidence="5 7" id="KW-0676">Redox-active center</keyword>
<dbReference type="AlphaFoldDB" id="A0A1T3NXW8"/>
<keyword evidence="4 7" id="KW-1015">Disulfide bond</keyword>
<dbReference type="InterPro" id="IPR017937">
    <property type="entry name" value="Thioredoxin_CS"/>
</dbReference>
<comment type="caution">
    <text evidence="9">The sequence shown here is derived from an EMBL/GenBank/DDBJ whole genome shotgun (WGS) entry which is preliminary data.</text>
</comment>
<dbReference type="InterPro" id="IPR036249">
    <property type="entry name" value="Thioredoxin-like_sf"/>
</dbReference>
<feature type="domain" description="Thioredoxin" evidence="8">
    <location>
        <begin position="1"/>
        <end position="112"/>
    </location>
</feature>
<dbReference type="OrthoDB" id="9790390at2"/>
<dbReference type="InterPro" id="IPR013766">
    <property type="entry name" value="Thioredoxin_domain"/>
</dbReference>
<dbReference type="GO" id="GO:0045454">
    <property type="term" value="P:cell redox homeostasis"/>
    <property type="evidence" value="ECO:0007669"/>
    <property type="project" value="TreeGrafter"/>
</dbReference>
<dbReference type="GO" id="GO:0015035">
    <property type="term" value="F:protein-disulfide reductase activity"/>
    <property type="evidence" value="ECO:0007669"/>
    <property type="project" value="InterPro"/>
</dbReference>
<name>A0A1T3NXW8_9ACTN</name>
<dbReference type="PROSITE" id="PS00194">
    <property type="entry name" value="THIOREDOXIN_1"/>
    <property type="match status" value="1"/>
</dbReference>
<dbReference type="STRING" id="159449.B4N89_12680"/>
<evidence type="ECO:0000256" key="4">
    <source>
        <dbReference type="ARBA" id="ARBA00023157"/>
    </source>
</evidence>